<dbReference type="PANTHER" id="PTHR16560:SF2">
    <property type="entry name" value="ALPHA-2-MACROGLOBULIN RECEPTOR-ASSOCIATED PROTEIN"/>
    <property type="match status" value="1"/>
</dbReference>
<reference evidence="4" key="1">
    <citation type="submission" date="2013-09" db="EMBL/GenBank/DDBJ databases">
        <title>The Genome Sequence of Anopheles maculatus species B.</title>
        <authorList>
            <consortium name="The Broad Institute Genomics Platform"/>
            <person name="Neafsey D.E."/>
            <person name="Besansky N."/>
            <person name="Howell P."/>
            <person name="Walton C."/>
            <person name="Young S.K."/>
            <person name="Zeng Q."/>
            <person name="Gargeya S."/>
            <person name="Fitzgerald M."/>
            <person name="Haas B."/>
            <person name="Abouelleil A."/>
            <person name="Allen A.W."/>
            <person name="Alvarado L."/>
            <person name="Arachchi H.M."/>
            <person name="Berlin A.M."/>
            <person name="Chapman S.B."/>
            <person name="Gainer-Dewar J."/>
            <person name="Goldberg J."/>
            <person name="Griggs A."/>
            <person name="Gujja S."/>
            <person name="Hansen M."/>
            <person name="Howarth C."/>
            <person name="Imamovic A."/>
            <person name="Ireland A."/>
            <person name="Larimer J."/>
            <person name="McCowan C."/>
            <person name="Murphy C."/>
            <person name="Pearson M."/>
            <person name="Poon T.W."/>
            <person name="Priest M."/>
            <person name="Roberts A."/>
            <person name="Saif S."/>
            <person name="Shea T."/>
            <person name="Sisk P."/>
            <person name="Sykes S."/>
            <person name="Wortman J."/>
            <person name="Nusbaum C."/>
            <person name="Birren B."/>
        </authorList>
    </citation>
    <scope>NUCLEOTIDE SEQUENCE [LARGE SCALE GENOMIC DNA]</scope>
    <source>
        <strain evidence="4">maculatus3</strain>
    </source>
</reference>
<proteinExistence type="predicted"/>
<feature type="region of interest" description="Disordered" evidence="1">
    <location>
        <begin position="26"/>
        <end position="70"/>
    </location>
</feature>
<feature type="domain" description="Alpha-2-macroglobulin RAP C-terminal" evidence="2">
    <location>
        <begin position="2"/>
        <end position="200"/>
    </location>
</feature>
<dbReference type="GO" id="GO:0050750">
    <property type="term" value="F:low-density lipoprotein particle receptor binding"/>
    <property type="evidence" value="ECO:0007669"/>
    <property type="project" value="InterPro"/>
</dbReference>
<evidence type="ECO:0000313" key="3">
    <source>
        <dbReference type="EnsemblMetazoa" id="AMAM016790-PA"/>
    </source>
</evidence>
<evidence type="ECO:0000256" key="1">
    <source>
        <dbReference type="SAM" id="MobiDB-lite"/>
    </source>
</evidence>
<protein>
    <recommendedName>
        <fullName evidence="2">Alpha-2-macroglobulin RAP C-terminal domain-containing protein</fullName>
    </recommendedName>
</protein>
<dbReference type="CDD" id="cd14808">
    <property type="entry name" value="RAP_D3"/>
    <property type="match status" value="1"/>
</dbReference>
<dbReference type="EnsemblMetazoa" id="AMAM016790-RA">
    <property type="protein sequence ID" value="AMAM016790-PA"/>
    <property type="gene ID" value="AMAM016790"/>
</dbReference>
<keyword evidence="4" id="KW-1185">Reference proteome</keyword>
<dbReference type="GO" id="GO:0008201">
    <property type="term" value="F:heparin binding"/>
    <property type="evidence" value="ECO:0007669"/>
    <property type="project" value="InterPro"/>
</dbReference>
<name>A0A182SZY4_9DIPT</name>
<accession>A0A182SZY4</accession>
<reference evidence="3" key="2">
    <citation type="submission" date="2020-05" db="UniProtKB">
        <authorList>
            <consortium name="EnsemblMetazoa"/>
        </authorList>
    </citation>
    <scope>IDENTIFICATION</scope>
    <source>
        <strain evidence="3">maculatus3</strain>
    </source>
</reference>
<dbReference type="GO" id="GO:0005783">
    <property type="term" value="C:endoplasmic reticulum"/>
    <property type="evidence" value="ECO:0007669"/>
    <property type="project" value="InterPro"/>
</dbReference>
<dbReference type="AlphaFoldDB" id="A0A182SZY4"/>
<dbReference type="VEuPathDB" id="VectorBase:AMAM016790"/>
<dbReference type="InterPro" id="IPR037999">
    <property type="entry name" value="RAP_D3"/>
</dbReference>
<dbReference type="InterPro" id="IPR036744">
    <property type="entry name" value="RAP_sf"/>
</dbReference>
<organism evidence="3 4">
    <name type="scientific">Anopheles maculatus</name>
    <dbReference type="NCBI Taxonomy" id="74869"/>
    <lineage>
        <taxon>Eukaryota</taxon>
        <taxon>Metazoa</taxon>
        <taxon>Ecdysozoa</taxon>
        <taxon>Arthropoda</taxon>
        <taxon>Hexapoda</taxon>
        <taxon>Insecta</taxon>
        <taxon>Pterygota</taxon>
        <taxon>Neoptera</taxon>
        <taxon>Endopterygota</taxon>
        <taxon>Diptera</taxon>
        <taxon>Nematocera</taxon>
        <taxon>Culicoidea</taxon>
        <taxon>Culicidae</taxon>
        <taxon>Anophelinae</taxon>
        <taxon>Anopheles</taxon>
        <taxon>Anopheles maculatus group</taxon>
    </lineage>
</organism>
<sequence length="200" mass="23533">MREEFDHHQAKIDVYYSLLERLGDDDEEQLANHQGENAVNEDEHDRYNEVDRAEEPDRSQPGGGGVNKQHAYLHKSNQLREKHREIRDNFDRLDRIASKGPNSQDFVEPKVQGLWRVALASDFSADELASLKVELLHYESRLLKLRHMHAEHALSLEKHKQSDAKADTHKQMEENIKKQTRKVEKIQEEVERRIFKHSEL</sequence>
<dbReference type="GO" id="GO:0048019">
    <property type="term" value="F:receptor antagonist activity"/>
    <property type="evidence" value="ECO:0007669"/>
    <property type="project" value="InterPro"/>
</dbReference>
<dbReference type="PANTHER" id="PTHR16560">
    <property type="entry name" value="ALPHA-2-MACROGLOBULIN RECEPTOR-ASSOCIATED PROTEIN"/>
    <property type="match status" value="1"/>
</dbReference>
<dbReference type="Pfam" id="PF06401">
    <property type="entry name" value="Alpha-2-MRAP_C"/>
    <property type="match status" value="1"/>
</dbReference>
<feature type="region of interest" description="Disordered" evidence="1">
    <location>
        <begin position="158"/>
        <end position="182"/>
    </location>
</feature>
<evidence type="ECO:0000259" key="2">
    <source>
        <dbReference type="Pfam" id="PF06401"/>
    </source>
</evidence>
<dbReference type="InterPro" id="IPR038003">
    <property type="entry name" value="A2-macroglobuin_RAP"/>
</dbReference>
<dbReference type="SUPFAM" id="SSF47045">
    <property type="entry name" value="RAP domain-like"/>
    <property type="match status" value="2"/>
</dbReference>
<feature type="compositionally biased region" description="Basic and acidic residues" evidence="1">
    <location>
        <begin position="41"/>
        <end position="58"/>
    </location>
</feature>
<dbReference type="GO" id="GO:0048259">
    <property type="term" value="P:regulation of receptor-mediated endocytosis"/>
    <property type="evidence" value="ECO:0007669"/>
    <property type="project" value="TreeGrafter"/>
</dbReference>
<dbReference type="InterPro" id="IPR010483">
    <property type="entry name" value="Alpha_2_MRAP_C"/>
</dbReference>
<dbReference type="Proteomes" id="UP000075901">
    <property type="component" value="Unassembled WGS sequence"/>
</dbReference>
<evidence type="ECO:0000313" key="4">
    <source>
        <dbReference type="Proteomes" id="UP000075901"/>
    </source>
</evidence>
<dbReference type="Gene3D" id="1.20.81.10">
    <property type="entry name" value="RAP domain"/>
    <property type="match status" value="2"/>
</dbReference>